<dbReference type="SUPFAM" id="SSF158682">
    <property type="entry name" value="TerB-like"/>
    <property type="match status" value="1"/>
</dbReference>
<comment type="caution">
    <text evidence="2">The sequence shown here is derived from an EMBL/GenBank/DDBJ whole genome shotgun (WGS) entry which is preliminary data.</text>
</comment>
<dbReference type="PRINTS" id="PR00625">
    <property type="entry name" value="JDOMAIN"/>
</dbReference>
<dbReference type="AlphaFoldDB" id="A0A918NED5"/>
<reference evidence="2 3" key="1">
    <citation type="journal article" date="2014" name="Int. J. Syst. Evol. Microbiol.">
        <title>Complete genome sequence of Corynebacterium casei LMG S-19264T (=DSM 44701T), isolated from a smear-ripened cheese.</title>
        <authorList>
            <consortium name="US DOE Joint Genome Institute (JGI-PGF)"/>
            <person name="Walter F."/>
            <person name="Albersmeier A."/>
            <person name="Kalinowski J."/>
            <person name="Ruckert C."/>
        </authorList>
    </citation>
    <scope>NUCLEOTIDE SEQUENCE [LARGE SCALE GENOMIC DNA]</scope>
    <source>
        <strain evidence="2 3">KCTC 23968</strain>
    </source>
</reference>
<dbReference type="InterPro" id="IPR036869">
    <property type="entry name" value="J_dom_sf"/>
</dbReference>
<accession>A0A918NED5</accession>
<dbReference type="Pfam" id="PF05099">
    <property type="entry name" value="TerB"/>
    <property type="match status" value="1"/>
</dbReference>
<gene>
    <name evidence="2" type="ORF">GCM10011309_08640</name>
</gene>
<dbReference type="EMBL" id="BMYV01000001">
    <property type="protein sequence ID" value="GGX61077.1"/>
    <property type="molecule type" value="Genomic_DNA"/>
</dbReference>
<dbReference type="CDD" id="cd07316">
    <property type="entry name" value="terB_like_DjlA"/>
    <property type="match status" value="1"/>
</dbReference>
<evidence type="ECO:0000313" key="3">
    <source>
        <dbReference type="Proteomes" id="UP000600865"/>
    </source>
</evidence>
<evidence type="ECO:0000313" key="2">
    <source>
        <dbReference type="EMBL" id="GGX61077.1"/>
    </source>
</evidence>
<dbReference type="Pfam" id="PF00226">
    <property type="entry name" value="DnaJ"/>
    <property type="match status" value="1"/>
</dbReference>
<dbReference type="RefSeq" id="WP_189581767.1">
    <property type="nucleotide sequence ID" value="NZ_BMYV01000001.1"/>
</dbReference>
<evidence type="ECO:0000259" key="1">
    <source>
        <dbReference type="PROSITE" id="PS50076"/>
    </source>
</evidence>
<name>A0A918NED5_9PROT</name>
<proteinExistence type="predicted"/>
<dbReference type="InterPro" id="IPR029024">
    <property type="entry name" value="TerB-like"/>
</dbReference>
<dbReference type="SMART" id="SM00271">
    <property type="entry name" value="DnaJ"/>
    <property type="match status" value="1"/>
</dbReference>
<dbReference type="Proteomes" id="UP000600865">
    <property type="component" value="Unassembled WGS sequence"/>
</dbReference>
<dbReference type="Gene3D" id="1.10.3680.10">
    <property type="entry name" value="TerB-like"/>
    <property type="match status" value="1"/>
</dbReference>
<protein>
    <submittedName>
        <fullName evidence="2">Molecular chaperone DjlA</fullName>
    </submittedName>
</protein>
<dbReference type="CDD" id="cd06257">
    <property type="entry name" value="DnaJ"/>
    <property type="match status" value="1"/>
</dbReference>
<feature type="domain" description="J" evidence="1">
    <location>
        <begin position="160"/>
        <end position="231"/>
    </location>
</feature>
<dbReference type="Gene3D" id="1.10.287.110">
    <property type="entry name" value="DnaJ domain"/>
    <property type="match status" value="1"/>
</dbReference>
<dbReference type="PROSITE" id="PS50076">
    <property type="entry name" value="DNAJ_2"/>
    <property type="match status" value="1"/>
</dbReference>
<dbReference type="SUPFAM" id="SSF46565">
    <property type="entry name" value="Chaperone J-domain"/>
    <property type="match status" value="1"/>
</dbReference>
<organism evidence="2 3">
    <name type="scientific">Litorimonas cladophorae</name>
    <dbReference type="NCBI Taxonomy" id="1220491"/>
    <lineage>
        <taxon>Bacteria</taxon>
        <taxon>Pseudomonadati</taxon>
        <taxon>Pseudomonadota</taxon>
        <taxon>Alphaproteobacteria</taxon>
        <taxon>Maricaulales</taxon>
        <taxon>Robiginitomaculaceae</taxon>
    </lineage>
</organism>
<dbReference type="InterPro" id="IPR001623">
    <property type="entry name" value="DnaJ_domain"/>
</dbReference>
<dbReference type="InterPro" id="IPR007791">
    <property type="entry name" value="DjlA_N"/>
</dbReference>
<keyword evidence="3" id="KW-1185">Reference proteome</keyword>
<sequence length="231" mass="25654">MSLWTNISTAAARLFGPPNQDDGNGRAANVDEAKLVAALVALGAKMAKADGQVRREDILAFRQVFRTDPQTEATIGRFFDLARQTTLGFERYARIVAKAFRAQPGILEDVMDGLFHIALADGIVTQDEAEFLETVSRVFGFSEREFKRIKSGHLGQDADDPYLILGVDPDISDSNLKRAYRRQAAANHPDRLMARGLPKEMVGLATHKMAIINRAYAQILDERKSRKPRLA</sequence>